<gene>
    <name evidence="1" type="ORF">COU09_00720</name>
</gene>
<name>A0A2H0UQU1_9BACT</name>
<sequence length="132" mass="15632">MIKFPKDDSRFRWTKHIKNKMVFYHISLAQIMRIFRSPERVEEGIAERTIGAMRTRKKGGNKKGEEEIWIMYRANESRVKNYELSEEAKNKGEKRARVIMISAWRYPGKTKPGERPEIPMEIIDELTIAGYL</sequence>
<organism evidence="1 2">
    <name type="scientific">Candidatus Harrisonbacteria bacterium CG10_big_fil_rev_8_21_14_0_10_44_23</name>
    <dbReference type="NCBI Taxonomy" id="1974585"/>
    <lineage>
        <taxon>Bacteria</taxon>
        <taxon>Candidatus Harrisoniibacteriota</taxon>
    </lineage>
</organism>
<dbReference type="EMBL" id="PFBB01000008">
    <property type="protein sequence ID" value="PIR88741.1"/>
    <property type="molecule type" value="Genomic_DNA"/>
</dbReference>
<protein>
    <submittedName>
        <fullName evidence="1">Uncharacterized protein</fullName>
    </submittedName>
</protein>
<evidence type="ECO:0000313" key="1">
    <source>
        <dbReference type="EMBL" id="PIR88741.1"/>
    </source>
</evidence>
<dbReference type="Proteomes" id="UP000229615">
    <property type="component" value="Unassembled WGS sequence"/>
</dbReference>
<reference evidence="2" key="1">
    <citation type="submission" date="2017-09" db="EMBL/GenBank/DDBJ databases">
        <title>Depth-based differentiation of microbial function through sediment-hosted aquifers and enrichment of novel symbionts in the deep terrestrial subsurface.</title>
        <authorList>
            <person name="Probst A.J."/>
            <person name="Ladd B."/>
            <person name="Jarett J.K."/>
            <person name="Geller-Mcgrath D.E."/>
            <person name="Sieber C.M.K."/>
            <person name="Emerson J.B."/>
            <person name="Anantharaman K."/>
            <person name="Thomas B.C."/>
            <person name="Malmstrom R."/>
            <person name="Stieglmeier M."/>
            <person name="Klingl A."/>
            <person name="Woyke T."/>
            <person name="Ryan C.M."/>
            <person name="Banfield J.F."/>
        </authorList>
    </citation>
    <scope>NUCLEOTIDE SEQUENCE [LARGE SCALE GENOMIC DNA]</scope>
</reference>
<dbReference type="AlphaFoldDB" id="A0A2H0UQU1"/>
<proteinExistence type="predicted"/>
<accession>A0A2H0UQU1</accession>
<evidence type="ECO:0000313" key="2">
    <source>
        <dbReference type="Proteomes" id="UP000229615"/>
    </source>
</evidence>
<comment type="caution">
    <text evidence="1">The sequence shown here is derived from an EMBL/GenBank/DDBJ whole genome shotgun (WGS) entry which is preliminary data.</text>
</comment>